<sequence>MQEEWDRIEEPISGGQSNSATLRLMRGLEESIQERSDETCAHPRLFGLPGGSGNSYTLVCESCTKRLVIGYGAFIGDGNTKEFCLAAMVKETFGDAWGLKAELQCRCSACKARRYEV</sequence>
<name>A0A8J3IVY1_9CHLR</name>
<evidence type="ECO:0000313" key="2">
    <source>
        <dbReference type="Proteomes" id="UP000597444"/>
    </source>
</evidence>
<dbReference type="Proteomes" id="UP000597444">
    <property type="component" value="Unassembled WGS sequence"/>
</dbReference>
<evidence type="ECO:0000313" key="1">
    <source>
        <dbReference type="EMBL" id="GHO99538.1"/>
    </source>
</evidence>
<accession>A0A8J3IVY1</accession>
<protein>
    <submittedName>
        <fullName evidence="1">Uncharacterized protein</fullName>
    </submittedName>
</protein>
<organism evidence="1 2">
    <name type="scientific">Reticulibacter mediterranei</name>
    <dbReference type="NCBI Taxonomy" id="2778369"/>
    <lineage>
        <taxon>Bacteria</taxon>
        <taxon>Bacillati</taxon>
        <taxon>Chloroflexota</taxon>
        <taxon>Ktedonobacteria</taxon>
        <taxon>Ktedonobacterales</taxon>
        <taxon>Reticulibacteraceae</taxon>
        <taxon>Reticulibacter</taxon>
    </lineage>
</organism>
<proteinExistence type="predicted"/>
<keyword evidence="2" id="KW-1185">Reference proteome</keyword>
<gene>
    <name evidence="1" type="ORF">KSF_095860</name>
</gene>
<dbReference type="EMBL" id="BNJK01000002">
    <property type="protein sequence ID" value="GHO99538.1"/>
    <property type="molecule type" value="Genomic_DNA"/>
</dbReference>
<reference evidence="1" key="1">
    <citation type="submission" date="2020-10" db="EMBL/GenBank/DDBJ databases">
        <title>Taxonomic study of unclassified bacteria belonging to the class Ktedonobacteria.</title>
        <authorList>
            <person name="Yabe S."/>
            <person name="Wang C.M."/>
            <person name="Zheng Y."/>
            <person name="Sakai Y."/>
            <person name="Cavaletti L."/>
            <person name="Monciardini P."/>
            <person name="Donadio S."/>
        </authorList>
    </citation>
    <scope>NUCLEOTIDE SEQUENCE</scope>
    <source>
        <strain evidence="1">ID150040</strain>
    </source>
</reference>
<comment type="caution">
    <text evidence="1">The sequence shown here is derived from an EMBL/GenBank/DDBJ whole genome shotgun (WGS) entry which is preliminary data.</text>
</comment>
<dbReference type="AlphaFoldDB" id="A0A8J3IVY1"/>